<dbReference type="InterPro" id="IPR010730">
    <property type="entry name" value="HET"/>
</dbReference>
<dbReference type="PANTHER" id="PTHR10622:SF12">
    <property type="entry name" value="HET DOMAIN-CONTAINING PROTEIN"/>
    <property type="match status" value="1"/>
</dbReference>
<reference evidence="4" key="1">
    <citation type="submission" date="2023-01" db="EMBL/GenBank/DDBJ databases">
        <authorList>
            <person name="Piombo E."/>
        </authorList>
    </citation>
    <scope>NUCLEOTIDE SEQUENCE</scope>
</reference>
<evidence type="ECO:0008006" key="6">
    <source>
        <dbReference type="Google" id="ProtNLM"/>
    </source>
</evidence>
<dbReference type="PANTHER" id="PTHR10622">
    <property type="entry name" value="HET DOMAIN-CONTAINING PROTEIN"/>
    <property type="match status" value="1"/>
</dbReference>
<dbReference type="Proteomes" id="UP001160390">
    <property type="component" value="Unassembled WGS sequence"/>
</dbReference>
<dbReference type="Pfam" id="PF26640">
    <property type="entry name" value="DUF8212"/>
    <property type="match status" value="1"/>
</dbReference>
<name>A0AA35LTU5_9HYPO</name>
<feature type="transmembrane region" description="Helical" evidence="1">
    <location>
        <begin position="204"/>
        <end position="221"/>
    </location>
</feature>
<accession>A0AA35LTU5</accession>
<proteinExistence type="predicted"/>
<sequence>MRLINCKTLKLEFKELQDAPPYAILSHTWGDGEVTFADFHQTSREKLVGWEKISLTCQQALQDGLEYAWVDTCCIDKSSSAELSESINSMFKWYANSHKCYAFLADYSCSKSTDGDFAKCNWFSRGWTLQELIAPSVVMFFDKQWQYIGTKKDLSRQISQNTNISGDILTLTGFDAISTRLYACSVAQRMSWAATRKTKREEDIAYCLLGIFGISMPMLYGEGDRAFTRLQEEIIKETNDMTLFAWQTSDHDVAKSLNEMNPAAKNYRGILAKSPREFSMAHQLFPSGDLTVLPEYRMTNKGLKLSSEVVLKAVNHDTYFMSLHCFTPRLALRPCGICLKDYGTGVFARVYPERLLLEPKSTQTTPGKIYISKSLLPADLQALEQLSRQVFRLSYKFSSSKYVCTVEAIEPRSQWFPAKGIFILSPRQSSFTGYHRILWQRKDSNNIKNRKSVTSGRFLALFGLNKGSEPWFCLASAEEDPELYKAAETMDLKLAGELGKQSKRIRTPLRFQYPPNAGIALKTEEMVGQGQNNPLSVLDVQVWLGVDNFFPHNWQNYGYDEKPVHYP</sequence>
<keyword evidence="1" id="KW-0812">Transmembrane</keyword>
<evidence type="ECO:0000313" key="4">
    <source>
        <dbReference type="EMBL" id="CAI6072862.1"/>
    </source>
</evidence>
<dbReference type="EMBL" id="CABFNP030000645">
    <property type="protein sequence ID" value="CAI6072862.1"/>
    <property type="molecule type" value="Genomic_DNA"/>
</dbReference>
<evidence type="ECO:0000259" key="2">
    <source>
        <dbReference type="Pfam" id="PF06985"/>
    </source>
</evidence>
<keyword evidence="5" id="KW-1185">Reference proteome</keyword>
<dbReference type="AlphaFoldDB" id="A0AA35LTU5"/>
<keyword evidence="1" id="KW-1133">Transmembrane helix</keyword>
<feature type="domain" description="Heterokaryon incompatibility" evidence="2">
    <location>
        <begin position="22"/>
        <end position="109"/>
    </location>
</feature>
<evidence type="ECO:0000313" key="5">
    <source>
        <dbReference type="Proteomes" id="UP001160390"/>
    </source>
</evidence>
<organism evidence="4 5">
    <name type="scientific">Clonostachys chloroleuca</name>
    <dbReference type="NCBI Taxonomy" id="1926264"/>
    <lineage>
        <taxon>Eukaryota</taxon>
        <taxon>Fungi</taxon>
        <taxon>Dikarya</taxon>
        <taxon>Ascomycota</taxon>
        <taxon>Pezizomycotina</taxon>
        <taxon>Sordariomycetes</taxon>
        <taxon>Hypocreomycetidae</taxon>
        <taxon>Hypocreales</taxon>
        <taxon>Bionectriaceae</taxon>
        <taxon>Clonostachys</taxon>
    </lineage>
</organism>
<dbReference type="InterPro" id="IPR058525">
    <property type="entry name" value="DUF8212"/>
</dbReference>
<protein>
    <recommendedName>
        <fullName evidence="6">Heterokaryon incompatibility domain-containing protein</fullName>
    </recommendedName>
</protein>
<gene>
    <name evidence="4" type="ORF">CCHLO57077_00017290</name>
</gene>
<keyword evidence="1" id="KW-0472">Membrane</keyword>
<dbReference type="Pfam" id="PF06985">
    <property type="entry name" value="HET"/>
    <property type="match status" value="1"/>
</dbReference>
<comment type="caution">
    <text evidence="4">The sequence shown here is derived from an EMBL/GenBank/DDBJ whole genome shotgun (WGS) entry which is preliminary data.</text>
</comment>
<evidence type="ECO:0000259" key="3">
    <source>
        <dbReference type="Pfam" id="PF26640"/>
    </source>
</evidence>
<evidence type="ECO:0000256" key="1">
    <source>
        <dbReference type="SAM" id="Phobius"/>
    </source>
</evidence>
<feature type="domain" description="DUF8212" evidence="3">
    <location>
        <begin position="225"/>
        <end position="279"/>
    </location>
</feature>